<dbReference type="InterPro" id="IPR049142">
    <property type="entry name" value="MS_channel_1st"/>
</dbReference>
<dbReference type="Gene3D" id="3.30.70.100">
    <property type="match status" value="1"/>
</dbReference>
<feature type="transmembrane region" description="Helical" evidence="7">
    <location>
        <begin position="25"/>
        <end position="46"/>
    </location>
</feature>
<evidence type="ECO:0000256" key="1">
    <source>
        <dbReference type="ARBA" id="ARBA00004651"/>
    </source>
</evidence>
<evidence type="ECO:0000256" key="5">
    <source>
        <dbReference type="ARBA" id="ARBA00022989"/>
    </source>
</evidence>
<evidence type="ECO:0000259" key="9">
    <source>
        <dbReference type="Pfam" id="PF21082"/>
    </source>
</evidence>
<accession>A0A645B274</accession>
<reference evidence="11" key="1">
    <citation type="submission" date="2019-08" db="EMBL/GenBank/DDBJ databases">
        <authorList>
            <person name="Kucharzyk K."/>
            <person name="Murdoch R.W."/>
            <person name="Higgins S."/>
            <person name="Loffler F."/>
        </authorList>
    </citation>
    <scope>NUCLEOTIDE SEQUENCE</scope>
</reference>
<dbReference type="InterPro" id="IPR049278">
    <property type="entry name" value="MS_channel_C"/>
</dbReference>
<dbReference type="EMBL" id="VSSQ01017159">
    <property type="protein sequence ID" value="MPM59178.1"/>
    <property type="molecule type" value="Genomic_DNA"/>
</dbReference>
<feature type="transmembrane region" description="Helical" evidence="7">
    <location>
        <begin position="186"/>
        <end position="207"/>
    </location>
</feature>
<dbReference type="InterPro" id="IPR011014">
    <property type="entry name" value="MscS_channel_TM-2"/>
</dbReference>
<keyword evidence="4 7" id="KW-0812">Transmembrane</keyword>
<dbReference type="InterPro" id="IPR011066">
    <property type="entry name" value="MscS_channel_C_sf"/>
</dbReference>
<protein>
    <recommendedName>
        <fullName evidence="12">Low conductance mechanosensitive channel YnaI</fullName>
    </recommendedName>
</protein>
<proteinExistence type="inferred from homology"/>
<dbReference type="InterPro" id="IPR010920">
    <property type="entry name" value="LSM_dom_sf"/>
</dbReference>
<keyword evidence="3" id="KW-1003">Cell membrane</keyword>
<gene>
    <name evidence="11" type="ORF">SDC9_106017</name>
</gene>
<dbReference type="GO" id="GO:0055085">
    <property type="term" value="P:transmembrane transport"/>
    <property type="evidence" value="ECO:0007669"/>
    <property type="project" value="InterPro"/>
</dbReference>
<dbReference type="Gene3D" id="1.10.287.1260">
    <property type="match status" value="1"/>
</dbReference>
<comment type="caution">
    <text evidence="11">The sequence shown here is derived from an EMBL/GenBank/DDBJ whole genome shotgun (WGS) entry which is preliminary data.</text>
</comment>
<evidence type="ECO:0000259" key="10">
    <source>
        <dbReference type="Pfam" id="PF21088"/>
    </source>
</evidence>
<evidence type="ECO:0000313" key="11">
    <source>
        <dbReference type="EMBL" id="MPM59178.1"/>
    </source>
</evidence>
<dbReference type="GO" id="GO:0005886">
    <property type="term" value="C:plasma membrane"/>
    <property type="evidence" value="ECO:0007669"/>
    <property type="project" value="UniProtKB-SubCell"/>
</dbReference>
<keyword evidence="6 7" id="KW-0472">Membrane</keyword>
<feature type="transmembrane region" description="Helical" evidence="7">
    <location>
        <begin position="145"/>
        <end position="166"/>
    </location>
</feature>
<keyword evidence="5 7" id="KW-1133">Transmembrane helix</keyword>
<comment type="similarity">
    <text evidence="2">Belongs to the MscS (TC 1.A.23) family.</text>
</comment>
<dbReference type="SUPFAM" id="SSF82861">
    <property type="entry name" value="Mechanosensitive channel protein MscS (YggB), transmembrane region"/>
    <property type="match status" value="1"/>
</dbReference>
<name>A0A645B274_9ZZZZ</name>
<dbReference type="AlphaFoldDB" id="A0A645B274"/>
<comment type="subcellular location">
    <subcellularLocation>
        <location evidence="1">Cell membrane</location>
        <topology evidence="1">Multi-pass membrane protein</topology>
    </subcellularLocation>
</comment>
<evidence type="ECO:0008006" key="12">
    <source>
        <dbReference type="Google" id="ProtNLM"/>
    </source>
</evidence>
<dbReference type="Pfam" id="PF00924">
    <property type="entry name" value="MS_channel_2nd"/>
    <property type="match status" value="1"/>
</dbReference>
<evidence type="ECO:0000256" key="4">
    <source>
        <dbReference type="ARBA" id="ARBA00022692"/>
    </source>
</evidence>
<feature type="domain" description="Mechanosensitive ion channel MscS" evidence="8">
    <location>
        <begin position="196"/>
        <end position="261"/>
    </location>
</feature>
<dbReference type="InterPro" id="IPR023408">
    <property type="entry name" value="MscS_beta-dom_sf"/>
</dbReference>
<dbReference type="InterPro" id="IPR006685">
    <property type="entry name" value="MscS_channel_2nd"/>
</dbReference>
<dbReference type="Gene3D" id="2.30.30.60">
    <property type="match status" value="1"/>
</dbReference>
<feature type="transmembrane region" description="Helical" evidence="7">
    <location>
        <begin position="96"/>
        <end position="124"/>
    </location>
</feature>
<evidence type="ECO:0000259" key="8">
    <source>
        <dbReference type="Pfam" id="PF00924"/>
    </source>
</evidence>
<feature type="transmembrane region" description="Helical" evidence="7">
    <location>
        <begin position="69"/>
        <end position="90"/>
    </location>
</feature>
<dbReference type="Pfam" id="PF21082">
    <property type="entry name" value="MS_channel_3rd"/>
    <property type="match status" value="1"/>
</dbReference>
<dbReference type="InterPro" id="IPR045042">
    <property type="entry name" value="YnaI-like"/>
</dbReference>
<evidence type="ECO:0000256" key="7">
    <source>
        <dbReference type="SAM" id="Phobius"/>
    </source>
</evidence>
<sequence>MYLASLDILSNDFVKAVMNSEAYNIWKSVAVGTGIFVLLLFLRNIFAKYIIKILDKVFSKLNFRATHKIIMAFEESFKAFFIVLGGYIFLRTLSNALPISILFINNIFSTAIVILIVQGLLNLTKDSSIFFEKVNETYDVRIDKIFYPLIAKVLKAVILAFAVIQIADIWGFDIKAFITGLGLGGLAFALAAKDFAANLIAGVVIIFDKPFSIGDWIKCKDLEGVIEDISFRSTKIRTFEKVLITVPNSMLANDPILNFNRRDTRRVIMNLGITYNTTIEKIQICVDRIYIMLCEHYGVNKDTAHVSFDKFNESSLDIFVQFFTNTVQFEEFMKIKQDINCNIMKILQEEDISIAFPSRSIYMEDVSTNINNNISKIEN</sequence>
<dbReference type="SUPFAM" id="SSF82689">
    <property type="entry name" value="Mechanosensitive channel protein MscS (YggB), C-terminal domain"/>
    <property type="match status" value="1"/>
</dbReference>
<dbReference type="Pfam" id="PF21088">
    <property type="entry name" value="MS_channel_1st"/>
    <property type="match status" value="1"/>
</dbReference>
<evidence type="ECO:0000256" key="3">
    <source>
        <dbReference type="ARBA" id="ARBA00022475"/>
    </source>
</evidence>
<organism evidence="11">
    <name type="scientific">bioreactor metagenome</name>
    <dbReference type="NCBI Taxonomy" id="1076179"/>
    <lineage>
        <taxon>unclassified sequences</taxon>
        <taxon>metagenomes</taxon>
        <taxon>ecological metagenomes</taxon>
    </lineage>
</organism>
<evidence type="ECO:0000256" key="6">
    <source>
        <dbReference type="ARBA" id="ARBA00023136"/>
    </source>
</evidence>
<evidence type="ECO:0000256" key="2">
    <source>
        <dbReference type="ARBA" id="ARBA00008017"/>
    </source>
</evidence>
<dbReference type="SUPFAM" id="SSF50182">
    <property type="entry name" value="Sm-like ribonucleoproteins"/>
    <property type="match status" value="1"/>
</dbReference>
<dbReference type="PANTHER" id="PTHR43634">
    <property type="entry name" value="OW CONDUCTANCE MECHANOSENSITIVE CHANNEL"/>
    <property type="match status" value="1"/>
</dbReference>
<dbReference type="PANTHER" id="PTHR43634:SF2">
    <property type="entry name" value="LOW CONDUCTANCE MECHANOSENSITIVE CHANNEL YNAI"/>
    <property type="match status" value="1"/>
</dbReference>
<feature type="domain" description="Mechanosensitive ion channel transmembrane helices 2/3" evidence="10">
    <location>
        <begin position="152"/>
        <end position="193"/>
    </location>
</feature>
<feature type="domain" description="Mechanosensitive ion channel MscS C-terminal" evidence="9">
    <location>
        <begin position="269"/>
        <end position="354"/>
    </location>
</feature>